<reference evidence="2 3" key="1">
    <citation type="journal article" date="2016" name="Mol. Biol. Evol.">
        <title>Genome-Wide Survey of Gut Fungi (Harpellales) Reveals the First Horizontally Transferred Ubiquitin Gene from a Mosquito Host.</title>
        <authorList>
            <person name="Wang Y."/>
            <person name="White M.M."/>
            <person name="Kvist S."/>
            <person name="Moncalvo J.M."/>
        </authorList>
    </citation>
    <scope>NUCLEOTIDE SEQUENCE [LARGE SCALE GENOMIC DNA]</scope>
    <source>
        <strain evidence="2 3">ALG-7-W6</strain>
    </source>
</reference>
<accession>A0A1R0H391</accession>
<feature type="compositionally biased region" description="Basic and acidic residues" evidence="1">
    <location>
        <begin position="232"/>
        <end position="253"/>
    </location>
</feature>
<organism evidence="2 3">
    <name type="scientific">Smittium mucronatum</name>
    <dbReference type="NCBI Taxonomy" id="133383"/>
    <lineage>
        <taxon>Eukaryota</taxon>
        <taxon>Fungi</taxon>
        <taxon>Fungi incertae sedis</taxon>
        <taxon>Zoopagomycota</taxon>
        <taxon>Kickxellomycotina</taxon>
        <taxon>Harpellomycetes</taxon>
        <taxon>Harpellales</taxon>
        <taxon>Legeriomycetaceae</taxon>
        <taxon>Smittium</taxon>
    </lineage>
</organism>
<feature type="compositionally biased region" description="Low complexity" evidence="1">
    <location>
        <begin position="219"/>
        <end position="231"/>
    </location>
</feature>
<sequence length="304" mass="34538">MHQYRMRFDSRPSVFQANSASPPIDSKVRSATNISEVNDSKSIAKLKISSDLQSEKIGDSNISKALIQNSDSTSKFKPSLGSNSEKLYSFMNGPQIVFFPAVPRQLRDGFMDYKMSYFRKKEISKRRKDRSNIRKKSMQNSKFNTFNIFKYKIFPSFSSKSTKKPSLDDSKTSPINPSPVPYQLGPKNQFIHSKNSLTHDKLTINALKKSSISDHLITDSITGSSSINNNSDPEKTQKSFKSENENNSQKEYDSHQLLILQKRILDLAMPTNDDKTSMAQSDSFNLYTSTYSNSESEFTDYLSK</sequence>
<evidence type="ECO:0000313" key="2">
    <source>
        <dbReference type="EMBL" id="OLY83588.1"/>
    </source>
</evidence>
<name>A0A1R0H391_9FUNG</name>
<dbReference type="STRING" id="133383.A0A1R0H391"/>
<feature type="region of interest" description="Disordered" evidence="1">
    <location>
        <begin position="1"/>
        <end position="27"/>
    </location>
</feature>
<feature type="region of interest" description="Disordered" evidence="1">
    <location>
        <begin position="219"/>
        <end position="253"/>
    </location>
</feature>
<dbReference type="Proteomes" id="UP000187455">
    <property type="component" value="Unassembled WGS sequence"/>
</dbReference>
<evidence type="ECO:0000256" key="1">
    <source>
        <dbReference type="SAM" id="MobiDB-lite"/>
    </source>
</evidence>
<proteinExistence type="predicted"/>
<comment type="caution">
    <text evidence="2">The sequence shown here is derived from an EMBL/GenBank/DDBJ whole genome shotgun (WGS) entry which is preliminary data.</text>
</comment>
<feature type="region of interest" description="Disordered" evidence="1">
    <location>
        <begin position="159"/>
        <end position="182"/>
    </location>
</feature>
<dbReference type="EMBL" id="LSSL01000832">
    <property type="protein sequence ID" value="OLY83588.1"/>
    <property type="molecule type" value="Genomic_DNA"/>
</dbReference>
<keyword evidence="3" id="KW-1185">Reference proteome</keyword>
<dbReference type="OrthoDB" id="5599171at2759"/>
<dbReference type="AlphaFoldDB" id="A0A1R0H391"/>
<protein>
    <submittedName>
        <fullName evidence="2">Uncharacterized protein</fullName>
    </submittedName>
</protein>
<gene>
    <name evidence="2" type="ORF">AYI68_g2269</name>
</gene>
<evidence type="ECO:0000313" key="3">
    <source>
        <dbReference type="Proteomes" id="UP000187455"/>
    </source>
</evidence>
<feature type="compositionally biased region" description="Basic and acidic residues" evidence="1">
    <location>
        <begin position="1"/>
        <end position="10"/>
    </location>
</feature>